<dbReference type="InterPro" id="IPR029033">
    <property type="entry name" value="His_PPase_superfam"/>
</dbReference>
<gene>
    <name evidence="3" type="ORF">NA56DRAFT_616914</name>
</gene>
<evidence type="ECO:0000313" key="3">
    <source>
        <dbReference type="EMBL" id="PMD27433.1"/>
    </source>
</evidence>
<dbReference type="AlphaFoldDB" id="A0A2J6QMD5"/>
<feature type="binding site" evidence="2">
    <location>
        <begin position="28"/>
        <end position="29"/>
    </location>
    <ligand>
        <name>substrate</name>
    </ligand>
</feature>
<evidence type="ECO:0000256" key="2">
    <source>
        <dbReference type="PIRSR" id="PIRSR613078-2"/>
    </source>
</evidence>
<feature type="binding site" evidence="2">
    <location>
        <position position="72"/>
    </location>
    <ligand>
        <name>substrate</name>
    </ligand>
</feature>
<dbReference type="STRING" id="1745343.A0A2J6QMD5"/>
<dbReference type="InterPro" id="IPR013078">
    <property type="entry name" value="His_Pase_superF_clade-1"/>
</dbReference>
<organism evidence="3 4">
    <name type="scientific">Hyaloscypha hepaticicola</name>
    <dbReference type="NCBI Taxonomy" id="2082293"/>
    <lineage>
        <taxon>Eukaryota</taxon>
        <taxon>Fungi</taxon>
        <taxon>Dikarya</taxon>
        <taxon>Ascomycota</taxon>
        <taxon>Pezizomycotina</taxon>
        <taxon>Leotiomycetes</taxon>
        <taxon>Helotiales</taxon>
        <taxon>Hyaloscyphaceae</taxon>
        <taxon>Hyaloscypha</taxon>
    </lineage>
</organism>
<dbReference type="CDD" id="cd07067">
    <property type="entry name" value="HP_PGM_like"/>
    <property type="match status" value="1"/>
</dbReference>
<dbReference type="Gene3D" id="3.40.50.1240">
    <property type="entry name" value="Phosphoglycerate mutase-like"/>
    <property type="match status" value="1"/>
</dbReference>
<dbReference type="GO" id="GO:0046390">
    <property type="term" value="P:ribose phosphate biosynthetic process"/>
    <property type="evidence" value="ECO:0007669"/>
    <property type="project" value="TreeGrafter"/>
</dbReference>
<keyword evidence="4" id="KW-1185">Reference proteome</keyword>
<dbReference type="Pfam" id="PF00300">
    <property type="entry name" value="His_Phos_1"/>
    <property type="match status" value="1"/>
</dbReference>
<evidence type="ECO:0000313" key="4">
    <source>
        <dbReference type="Proteomes" id="UP000235672"/>
    </source>
</evidence>
<feature type="active site" description="Tele-phosphohistidine intermediate" evidence="1">
    <location>
        <position position="16"/>
    </location>
</feature>
<dbReference type="EMBL" id="KZ613466">
    <property type="protein sequence ID" value="PMD27433.1"/>
    <property type="molecule type" value="Genomic_DNA"/>
</dbReference>
<protein>
    <submittedName>
        <fullName evidence="3">Phosphoglycerate mutase-like protein</fullName>
    </submittedName>
</protein>
<name>A0A2J6QMD5_9HELO</name>
<dbReference type="SUPFAM" id="SSF53254">
    <property type="entry name" value="Phosphoglycerate mutase-like"/>
    <property type="match status" value="1"/>
</dbReference>
<dbReference type="OrthoDB" id="4818801at2759"/>
<proteinExistence type="predicted"/>
<dbReference type="PANTHER" id="PTHR48100:SF15">
    <property type="entry name" value="SEDOHEPTULOSE 1,7-BISPHOSPHATASE"/>
    <property type="match status" value="1"/>
</dbReference>
<dbReference type="GO" id="GO:0050278">
    <property type="term" value="F:sedoheptulose-bisphosphatase activity"/>
    <property type="evidence" value="ECO:0007669"/>
    <property type="project" value="TreeGrafter"/>
</dbReference>
<feature type="binding site" evidence="2">
    <location>
        <begin position="101"/>
        <end position="104"/>
    </location>
    <ligand>
        <name>substrate</name>
    </ligand>
</feature>
<dbReference type="InterPro" id="IPR050275">
    <property type="entry name" value="PGM_Phosphatase"/>
</dbReference>
<dbReference type="FunFam" id="3.40.50.1240:FF:000022">
    <property type="entry name" value="Phosphoglycerate mutase family protein"/>
    <property type="match status" value="1"/>
</dbReference>
<accession>A0A2J6QMD5</accession>
<dbReference type="SMART" id="SM00855">
    <property type="entry name" value="PGAM"/>
    <property type="match status" value="1"/>
</dbReference>
<dbReference type="PANTHER" id="PTHR48100">
    <property type="entry name" value="BROAD-SPECIFICITY PHOSPHATASE YOR283W-RELATED"/>
    <property type="match status" value="1"/>
</dbReference>
<reference evidence="3 4" key="1">
    <citation type="submission" date="2016-05" db="EMBL/GenBank/DDBJ databases">
        <title>A degradative enzymes factory behind the ericoid mycorrhizal symbiosis.</title>
        <authorList>
            <consortium name="DOE Joint Genome Institute"/>
            <person name="Martino E."/>
            <person name="Morin E."/>
            <person name="Grelet G."/>
            <person name="Kuo A."/>
            <person name="Kohler A."/>
            <person name="Daghino S."/>
            <person name="Barry K."/>
            <person name="Choi C."/>
            <person name="Cichocki N."/>
            <person name="Clum A."/>
            <person name="Copeland A."/>
            <person name="Hainaut M."/>
            <person name="Haridas S."/>
            <person name="Labutti K."/>
            <person name="Lindquist E."/>
            <person name="Lipzen A."/>
            <person name="Khouja H.-R."/>
            <person name="Murat C."/>
            <person name="Ohm R."/>
            <person name="Olson A."/>
            <person name="Spatafora J."/>
            <person name="Veneault-Fourrey C."/>
            <person name="Henrissat B."/>
            <person name="Grigoriev I."/>
            <person name="Martin F."/>
            <person name="Perotto S."/>
        </authorList>
    </citation>
    <scope>NUCLEOTIDE SEQUENCE [LARGE SCALE GENOMIC DNA]</scope>
    <source>
        <strain evidence="3 4">UAMH 7357</strain>
    </source>
</reference>
<feature type="active site" description="Proton donor/acceptor" evidence="1">
    <location>
        <position position="101"/>
    </location>
</feature>
<sequence length="233" mass="26243">MPDKDAGTPRVFLIRHGETEWTKSGQYTGRSDIPLTENGEKQVISSARLVVGPGKIINPSKITQLFISPRKRALRTYELLFDEAARHKFEGKVEITEDIREWDYGLYEGILPSEAKAGRKERGLDKGRPWNIWIDGCEEGESPKDIAGRLDRVIAKIREIQGPYMHGEKPVDVVIVAHGQILRAFARRWLGFEIGVKLPMMLEPGAVGVLSYEHHNVDEPAFLLGVNMAESEE</sequence>
<evidence type="ECO:0000256" key="1">
    <source>
        <dbReference type="PIRSR" id="PIRSR613078-1"/>
    </source>
</evidence>
<dbReference type="Proteomes" id="UP000235672">
    <property type="component" value="Unassembled WGS sequence"/>
</dbReference>